<dbReference type="EC" id="1.8.4.12" evidence="3"/>
<evidence type="ECO:0000256" key="7">
    <source>
        <dbReference type="ARBA" id="ARBA00048488"/>
    </source>
</evidence>
<comment type="cofactor">
    <cofactor evidence="1">
        <name>Zn(2+)</name>
        <dbReference type="ChEBI" id="CHEBI:29105"/>
    </cofactor>
</comment>
<accession>A0A381W997</accession>
<dbReference type="PROSITE" id="PS51790">
    <property type="entry name" value="MSRB"/>
    <property type="match status" value="1"/>
</dbReference>
<feature type="domain" description="MsrB" evidence="8">
    <location>
        <begin position="157"/>
        <end position="278"/>
    </location>
</feature>
<keyword evidence="5" id="KW-0862">Zinc</keyword>
<dbReference type="AlphaFoldDB" id="A0A381W997"/>
<keyword evidence="4" id="KW-0479">Metal-binding</keyword>
<dbReference type="NCBIfam" id="TIGR00357">
    <property type="entry name" value="peptide-methionine (R)-S-oxide reductase MsrB"/>
    <property type="match status" value="1"/>
</dbReference>
<sequence length="282" mass="32215">MKNFRNLVFSLLLVIGTIFPKNTSDSKLIFIYNAESGFVNELTDFAHKIISPETYPCNLYALTYGTLTMKQKWTTYIDRLPLKTVFTYRDKLTGNIMKDVKLPAIFLQETDNLIEVLSAAEFSSIGTMEGLIKIIDQILKEHGLDKKKDNKKLSLSKAEWKKRLTKEQYHILREKGTERAFSGKFDKFYNNGTYFCAGCSTALFTSDTKYNSGCGWPAFYESLPETIEENSDQSFGMIRTEITCKKCNGHLGHVFNDGPRPTGLRYCVNSVSLEFEPIENEK</sequence>
<dbReference type="GO" id="GO:0033743">
    <property type="term" value="F:peptide-methionine (R)-S-oxide reductase activity"/>
    <property type="evidence" value="ECO:0007669"/>
    <property type="project" value="UniProtKB-EC"/>
</dbReference>
<dbReference type="GO" id="GO:0005737">
    <property type="term" value="C:cytoplasm"/>
    <property type="evidence" value="ECO:0007669"/>
    <property type="project" value="TreeGrafter"/>
</dbReference>
<evidence type="ECO:0000256" key="4">
    <source>
        <dbReference type="ARBA" id="ARBA00022723"/>
    </source>
</evidence>
<dbReference type="Gene3D" id="2.170.150.20">
    <property type="entry name" value="Peptide methionine sulfoxide reductase"/>
    <property type="match status" value="1"/>
</dbReference>
<evidence type="ECO:0000256" key="6">
    <source>
        <dbReference type="ARBA" id="ARBA00023002"/>
    </source>
</evidence>
<evidence type="ECO:0000256" key="5">
    <source>
        <dbReference type="ARBA" id="ARBA00022833"/>
    </source>
</evidence>
<name>A0A381W997_9ZZZZ</name>
<evidence type="ECO:0000256" key="1">
    <source>
        <dbReference type="ARBA" id="ARBA00001947"/>
    </source>
</evidence>
<dbReference type="Pfam" id="PF01641">
    <property type="entry name" value="SelR"/>
    <property type="match status" value="1"/>
</dbReference>
<comment type="similarity">
    <text evidence="2">Belongs to the MsrB Met sulfoxide reductase family.</text>
</comment>
<evidence type="ECO:0000259" key="8">
    <source>
        <dbReference type="PROSITE" id="PS51790"/>
    </source>
</evidence>
<dbReference type="InterPro" id="IPR002579">
    <property type="entry name" value="Met_Sox_Rdtase_MsrB_dom"/>
</dbReference>
<dbReference type="PANTHER" id="PTHR10173:SF52">
    <property type="entry name" value="METHIONINE-R-SULFOXIDE REDUCTASE B1"/>
    <property type="match status" value="1"/>
</dbReference>
<dbReference type="GO" id="GO:0046872">
    <property type="term" value="F:metal ion binding"/>
    <property type="evidence" value="ECO:0007669"/>
    <property type="project" value="UniProtKB-KW"/>
</dbReference>
<keyword evidence="6" id="KW-0560">Oxidoreductase</keyword>
<dbReference type="EMBL" id="UINC01011077">
    <property type="protein sequence ID" value="SVA49042.1"/>
    <property type="molecule type" value="Genomic_DNA"/>
</dbReference>
<proteinExistence type="inferred from homology"/>
<evidence type="ECO:0000256" key="3">
    <source>
        <dbReference type="ARBA" id="ARBA00012499"/>
    </source>
</evidence>
<dbReference type="InterPro" id="IPR028427">
    <property type="entry name" value="Met_Sox_Rdtase_MsrB"/>
</dbReference>
<dbReference type="SUPFAM" id="SSF51316">
    <property type="entry name" value="Mss4-like"/>
    <property type="match status" value="1"/>
</dbReference>
<evidence type="ECO:0000313" key="9">
    <source>
        <dbReference type="EMBL" id="SVA49042.1"/>
    </source>
</evidence>
<evidence type="ECO:0000256" key="2">
    <source>
        <dbReference type="ARBA" id="ARBA00007174"/>
    </source>
</evidence>
<protein>
    <recommendedName>
        <fullName evidence="3">peptide-methionine (R)-S-oxide reductase</fullName>
        <ecNumber evidence="3">1.8.4.12</ecNumber>
    </recommendedName>
</protein>
<reference evidence="9" key="1">
    <citation type="submission" date="2018-05" db="EMBL/GenBank/DDBJ databases">
        <authorList>
            <person name="Lanie J.A."/>
            <person name="Ng W.-L."/>
            <person name="Kazmierczak K.M."/>
            <person name="Andrzejewski T.M."/>
            <person name="Davidsen T.M."/>
            <person name="Wayne K.J."/>
            <person name="Tettelin H."/>
            <person name="Glass J.I."/>
            <person name="Rusch D."/>
            <person name="Podicherti R."/>
            <person name="Tsui H.-C.T."/>
            <person name="Winkler M.E."/>
        </authorList>
    </citation>
    <scope>NUCLEOTIDE SEQUENCE</scope>
</reference>
<dbReference type="GO" id="GO:0030091">
    <property type="term" value="P:protein repair"/>
    <property type="evidence" value="ECO:0007669"/>
    <property type="project" value="InterPro"/>
</dbReference>
<dbReference type="FunFam" id="2.170.150.20:FF:000001">
    <property type="entry name" value="Peptide methionine sulfoxide reductase MsrB"/>
    <property type="match status" value="1"/>
</dbReference>
<dbReference type="PANTHER" id="PTHR10173">
    <property type="entry name" value="METHIONINE SULFOXIDE REDUCTASE"/>
    <property type="match status" value="1"/>
</dbReference>
<comment type="catalytic activity">
    <reaction evidence="7">
        <text>L-methionyl-[protein] + [thioredoxin]-disulfide + H2O = L-methionyl-(R)-S-oxide-[protein] + [thioredoxin]-dithiol</text>
        <dbReference type="Rhea" id="RHEA:24164"/>
        <dbReference type="Rhea" id="RHEA-COMP:10698"/>
        <dbReference type="Rhea" id="RHEA-COMP:10700"/>
        <dbReference type="Rhea" id="RHEA-COMP:12313"/>
        <dbReference type="Rhea" id="RHEA-COMP:12314"/>
        <dbReference type="ChEBI" id="CHEBI:15377"/>
        <dbReference type="ChEBI" id="CHEBI:16044"/>
        <dbReference type="ChEBI" id="CHEBI:29950"/>
        <dbReference type="ChEBI" id="CHEBI:45764"/>
        <dbReference type="ChEBI" id="CHEBI:50058"/>
        <dbReference type="EC" id="1.8.4.12"/>
    </reaction>
</comment>
<gene>
    <name evidence="9" type="ORF">METZ01_LOCUS101896</name>
</gene>
<dbReference type="InterPro" id="IPR011057">
    <property type="entry name" value="Mss4-like_sf"/>
</dbReference>
<dbReference type="GO" id="GO:0006979">
    <property type="term" value="P:response to oxidative stress"/>
    <property type="evidence" value="ECO:0007669"/>
    <property type="project" value="InterPro"/>
</dbReference>
<organism evidence="9">
    <name type="scientific">marine metagenome</name>
    <dbReference type="NCBI Taxonomy" id="408172"/>
    <lineage>
        <taxon>unclassified sequences</taxon>
        <taxon>metagenomes</taxon>
        <taxon>ecological metagenomes</taxon>
    </lineage>
</organism>